<evidence type="ECO:0000256" key="1">
    <source>
        <dbReference type="ARBA" id="ARBA00004651"/>
    </source>
</evidence>
<dbReference type="InterPro" id="IPR042094">
    <property type="entry name" value="T2SS_GspF_sf"/>
</dbReference>
<evidence type="ECO:0000256" key="6">
    <source>
        <dbReference type="ARBA" id="ARBA00023136"/>
    </source>
</evidence>
<gene>
    <name evidence="9" type="ORF">HMPREF9488_02612</name>
</gene>
<comment type="similarity">
    <text evidence="2">Belongs to the GSP F family.</text>
</comment>
<accession>E7GCX0</accession>
<dbReference type="PANTHER" id="PTHR30012:SF0">
    <property type="entry name" value="TYPE II SECRETION SYSTEM PROTEIN F-RELATED"/>
    <property type="match status" value="1"/>
</dbReference>
<evidence type="ECO:0000256" key="2">
    <source>
        <dbReference type="ARBA" id="ARBA00005745"/>
    </source>
</evidence>
<comment type="caution">
    <text evidence="9">The sequence shown here is derived from an EMBL/GenBank/DDBJ whole genome shotgun (WGS) entry which is preliminary data.</text>
</comment>
<keyword evidence="10" id="KW-1185">Reference proteome</keyword>
<dbReference type="InterPro" id="IPR018076">
    <property type="entry name" value="T2SS_GspF_dom"/>
</dbReference>
<feature type="transmembrane region" description="Helical" evidence="7">
    <location>
        <begin position="306"/>
        <end position="329"/>
    </location>
</feature>
<dbReference type="RefSeq" id="WP_008789700.1">
    <property type="nucleotide sequence ID" value="NZ_AKCB01000001.1"/>
</dbReference>
<proteinExistence type="inferred from homology"/>
<keyword evidence="5 7" id="KW-1133">Transmembrane helix</keyword>
<protein>
    <recommendedName>
        <fullName evidence="8">Type II secretion system protein GspF domain-containing protein</fullName>
    </recommendedName>
</protein>
<feature type="transmembrane region" description="Helical" evidence="7">
    <location>
        <begin position="143"/>
        <end position="166"/>
    </location>
</feature>
<evidence type="ECO:0000256" key="5">
    <source>
        <dbReference type="ARBA" id="ARBA00022989"/>
    </source>
</evidence>
<name>E7GCX0_9FIRM</name>
<dbReference type="AlphaFoldDB" id="E7GCX0"/>
<dbReference type="Proteomes" id="UP000003157">
    <property type="component" value="Unassembled WGS sequence"/>
</dbReference>
<keyword evidence="4 7" id="KW-0812">Transmembrane</keyword>
<dbReference type="GO" id="GO:0005886">
    <property type="term" value="C:plasma membrane"/>
    <property type="evidence" value="ECO:0007669"/>
    <property type="project" value="UniProtKB-SubCell"/>
</dbReference>
<dbReference type="Gene3D" id="1.20.81.30">
    <property type="entry name" value="Type II secretion system (T2SS), domain F"/>
    <property type="match status" value="1"/>
</dbReference>
<feature type="transmembrane region" description="Helical" evidence="7">
    <location>
        <begin position="101"/>
        <end position="123"/>
    </location>
</feature>
<evidence type="ECO:0000259" key="8">
    <source>
        <dbReference type="Pfam" id="PF00482"/>
    </source>
</evidence>
<organism evidence="9 10">
    <name type="scientific">Coprobacillus cateniformis</name>
    <dbReference type="NCBI Taxonomy" id="100884"/>
    <lineage>
        <taxon>Bacteria</taxon>
        <taxon>Bacillati</taxon>
        <taxon>Bacillota</taxon>
        <taxon>Erysipelotrichia</taxon>
        <taxon>Erysipelotrichales</taxon>
        <taxon>Coprobacillaceae</taxon>
        <taxon>Coprobacillus</taxon>
    </lineage>
</organism>
<reference evidence="9 10" key="1">
    <citation type="submission" date="2010-12" db="EMBL/GenBank/DDBJ databases">
        <title>The Genome Sequence of Coprobacillus sp. strain 29_1.</title>
        <authorList>
            <consortium name="The Broad Institute Genome Sequencing Platform"/>
            <person name="Earl A."/>
            <person name="Ward D."/>
            <person name="Feldgarden M."/>
            <person name="Gevers D."/>
            <person name="Daigneault M."/>
            <person name="Sibley C.D."/>
            <person name="White A."/>
            <person name="Strauss J."/>
            <person name="Allen-Vercoe E."/>
            <person name="Young S.K."/>
            <person name="Zeng Q."/>
            <person name="Gargeya S."/>
            <person name="Fitzgerald M."/>
            <person name="Haas B."/>
            <person name="Abouelleil A."/>
            <person name="Alvarado L."/>
            <person name="Arachchi H.M."/>
            <person name="Berlin A."/>
            <person name="Brown A."/>
            <person name="Chapman S.B."/>
            <person name="Chen Z."/>
            <person name="Dunbar C."/>
            <person name="Freedman E."/>
            <person name="Gearin G."/>
            <person name="Gellesch M."/>
            <person name="Goldberg J."/>
            <person name="Griggs A."/>
            <person name="Gujja S."/>
            <person name="Heilman E."/>
            <person name="Heiman D."/>
            <person name="Howarth C."/>
            <person name="Larson L."/>
            <person name="Lui A."/>
            <person name="MacDonald P.J.P."/>
            <person name="Mehta T."/>
            <person name="Montmayeur A."/>
            <person name="Murphy C."/>
            <person name="Neiman D."/>
            <person name="Pearson M."/>
            <person name="Priest M."/>
            <person name="Roberts A."/>
            <person name="Saif S."/>
            <person name="Shea T."/>
            <person name="Shenoy N."/>
            <person name="Sisk P."/>
            <person name="Stolte C."/>
            <person name="Sykes S."/>
            <person name="White J."/>
            <person name="Yandava C."/>
            <person name="Nusbaum C."/>
            <person name="Birren B."/>
        </authorList>
    </citation>
    <scope>NUCLEOTIDE SEQUENCE [LARGE SCALE GENOMIC DNA]</scope>
    <source>
        <strain evidence="9 10">29_1</strain>
    </source>
</reference>
<dbReference type="OrthoDB" id="1653287at2"/>
<dbReference type="InterPro" id="IPR003004">
    <property type="entry name" value="GspF/PilC"/>
</dbReference>
<dbReference type="eggNOG" id="COG1459">
    <property type="taxonomic scope" value="Bacteria"/>
</dbReference>
<keyword evidence="6 7" id="KW-0472">Membrane</keyword>
<keyword evidence="3" id="KW-1003">Cell membrane</keyword>
<dbReference type="PANTHER" id="PTHR30012">
    <property type="entry name" value="GENERAL SECRETION PATHWAY PROTEIN"/>
    <property type="match status" value="1"/>
</dbReference>
<evidence type="ECO:0000256" key="3">
    <source>
        <dbReference type="ARBA" id="ARBA00022475"/>
    </source>
</evidence>
<dbReference type="HOGENOM" id="CLU_836037_0_0_9"/>
<evidence type="ECO:0000256" key="4">
    <source>
        <dbReference type="ARBA" id="ARBA00022692"/>
    </source>
</evidence>
<evidence type="ECO:0000256" key="7">
    <source>
        <dbReference type="SAM" id="Phobius"/>
    </source>
</evidence>
<feature type="domain" description="Type II secretion system protein GspF" evidence="8">
    <location>
        <begin position="7"/>
        <end position="124"/>
    </location>
</feature>
<evidence type="ECO:0000313" key="9">
    <source>
        <dbReference type="EMBL" id="EFW04329.1"/>
    </source>
</evidence>
<dbReference type="GeneID" id="78228192"/>
<dbReference type="Pfam" id="PF00482">
    <property type="entry name" value="T2SSF"/>
    <property type="match status" value="2"/>
</dbReference>
<comment type="subcellular location">
    <subcellularLocation>
        <location evidence="1">Cell membrane</location>
        <topology evidence="1">Multi-pass membrane protein</topology>
    </subcellularLocation>
</comment>
<sequence>MNKDYMFLKNFYTLLSSHYTVEESLIICKHILNHPAIPYMNNELQKGMDLENIILNAELPELFKEYFYFFKNKKCLSEAIEKSLDICTSLQNYQNQLKSKLTYPLILIVFLFLFSVFVVFILLPNVNQLFISFQIEKTLWIQVAFISFYLIPFLIIVLGIAVVYLLTKLIIALKKKSFRIIEWYLKLPLFKVFLQKYFSLKFATYYQELLTEDMDSARIIKLLNEQMNHSDLKIVLYEMNNRLQEGETLEDILVDFEYLDPLFLSFFQMYMKNPTQHDSLIYYIQLTYDQIDLWIASFLKYLIPSIYSFVAVFVITIYISIIIPMMNIISEI</sequence>
<dbReference type="STRING" id="100884.GCA_000269565_00265"/>
<evidence type="ECO:0000313" key="10">
    <source>
        <dbReference type="Proteomes" id="UP000003157"/>
    </source>
</evidence>
<feature type="domain" description="Type II secretion system protein GspF" evidence="8">
    <location>
        <begin position="209"/>
        <end position="324"/>
    </location>
</feature>
<dbReference type="EMBL" id="ADKX01000039">
    <property type="protein sequence ID" value="EFW04329.1"/>
    <property type="molecule type" value="Genomic_DNA"/>
</dbReference>